<organism evidence="3 4">
    <name type="scientific">Diutina rugosa</name>
    <name type="common">Yeast</name>
    <name type="synonym">Candida rugosa</name>
    <dbReference type="NCBI Taxonomy" id="5481"/>
    <lineage>
        <taxon>Eukaryota</taxon>
        <taxon>Fungi</taxon>
        <taxon>Dikarya</taxon>
        <taxon>Ascomycota</taxon>
        <taxon>Saccharomycotina</taxon>
        <taxon>Pichiomycetes</taxon>
        <taxon>Debaryomycetaceae</taxon>
        <taxon>Diutina</taxon>
    </lineage>
</organism>
<proteinExistence type="inferred from homology"/>
<dbReference type="EMBL" id="SWFT01000163">
    <property type="protein sequence ID" value="KAA8896601.1"/>
    <property type="molecule type" value="Genomic_DNA"/>
</dbReference>
<comment type="caution">
    <text evidence="3">The sequence shown here is derived from an EMBL/GenBank/DDBJ whole genome shotgun (WGS) entry which is preliminary data.</text>
</comment>
<evidence type="ECO:0000313" key="4">
    <source>
        <dbReference type="Proteomes" id="UP000449547"/>
    </source>
</evidence>
<accession>A0A642UC65</accession>
<keyword evidence="4" id="KW-1185">Reference proteome</keyword>
<reference evidence="3 4" key="1">
    <citation type="submission" date="2019-07" db="EMBL/GenBank/DDBJ databases">
        <title>Genome assembly of two rare yeast pathogens: Diutina rugosa and Trichomonascus ciferrii.</title>
        <authorList>
            <person name="Mixao V."/>
            <person name="Saus E."/>
            <person name="Hansen A."/>
            <person name="Lass-Flor C."/>
            <person name="Gabaldon T."/>
        </authorList>
    </citation>
    <scope>NUCLEOTIDE SEQUENCE [LARGE SCALE GENOMIC DNA]</scope>
    <source>
        <strain evidence="3 4">CBS 613</strain>
    </source>
</reference>
<name>A0A642UC65_DIURU</name>
<protein>
    <recommendedName>
        <fullName evidence="2">Large ribosomal subunit protein bL21m</fullName>
    </recommendedName>
</protein>
<dbReference type="InterPro" id="IPR028909">
    <property type="entry name" value="bL21-like"/>
</dbReference>
<dbReference type="AlphaFoldDB" id="A0A642UC65"/>
<dbReference type="GeneID" id="54784264"/>
<dbReference type="SUPFAM" id="SSF141091">
    <property type="entry name" value="L21p-like"/>
    <property type="match status" value="1"/>
</dbReference>
<sequence>MIGMAMFNRAGMGLRVTARRFSSDLSALKLNSNGSEHLYAVFKLHNMPYLVTKGDKVYLPFKLKHAAVGDSLTLNQVTTLGSPDYTYNNDQGIDPKLYTLTAQVSEITREPYREVIRKKQRCRRVKTFPVEPFQTVLTINELKLN</sequence>
<dbReference type="RefSeq" id="XP_034009461.1">
    <property type="nucleotide sequence ID" value="XM_034158615.1"/>
</dbReference>
<dbReference type="PANTHER" id="PTHR21349">
    <property type="entry name" value="50S RIBOSOMAL PROTEIN L21"/>
    <property type="match status" value="1"/>
</dbReference>
<dbReference type="InterPro" id="IPR036164">
    <property type="entry name" value="bL21-like_sf"/>
</dbReference>
<evidence type="ECO:0000256" key="1">
    <source>
        <dbReference type="ARBA" id="ARBA00008563"/>
    </source>
</evidence>
<dbReference type="OrthoDB" id="5994at2759"/>
<comment type="similarity">
    <text evidence="1">Belongs to the bacterial ribosomal protein bL21 family.</text>
</comment>
<evidence type="ECO:0000256" key="2">
    <source>
        <dbReference type="ARBA" id="ARBA00044129"/>
    </source>
</evidence>
<dbReference type="Proteomes" id="UP000449547">
    <property type="component" value="Unassembled WGS sequence"/>
</dbReference>
<dbReference type="GO" id="GO:0003735">
    <property type="term" value="F:structural constituent of ribosome"/>
    <property type="evidence" value="ECO:0007669"/>
    <property type="project" value="TreeGrafter"/>
</dbReference>
<evidence type="ECO:0000313" key="3">
    <source>
        <dbReference type="EMBL" id="KAA8896601.1"/>
    </source>
</evidence>
<dbReference type="Pfam" id="PF00829">
    <property type="entry name" value="Ribosomal_L21p"/>
    <property type="match status" value="1"/>
</dbReference>
<dbReference type="PANTHER" id="PTHR21349:SF0">
    <property type="entry name" value="LARGE RIBOSOMAL SUBUNIT PROTEIN BL21M"/>
    <property type="match status" value="1"/>
</dbReference>
<dbReference type="OMA" id="ITKEPRY"/>
<gene>
    <name evidence="3" type="ORF">DIURU_005613</name>
</gene>
<dbReference type="VEuPathDB" id="FungiDB:DIURU_005613"/>
<dbReference type="GO" id="GO:0005762">
    <property type="term" value="C:mitochondrial large ribosomal subunit"/>
    <property type="evidence" value="ECO:0007669"/>
    <property type="project" value="TreeGrafter"/>
</dbReference>